<dbReference type="Pfam" id="PF20700">
    <property type="entry name" value="Mutator"/>
    <property type="match status" value="1"/>
</dbReference>
<feature type="domain" description="Mutator-like transposase" evidence="1">
    <location>
        <begin position="2"/>
        <end position="122"/>
    </location>
</feature>
<organism evidence="2 3">
    <name type="scientific">Strongylocentrotus purpuratus</name>
    <name type="common">Purple sea urchin</name>
    <dbReference type="NCBI Taxonomy" id="7668"/>
    <lineage>
        <taxon>Eukaryota</taxon>
        <taxon>Metazoa</taxon>
        <taxon>Echinodermata</taxon>
        <taxon>Eleutherozoa</taxon>
        <taxon>Echinozoa</taxon>
        <taxon>Echinoidea</taxon>
        <taxon>Euechinoidea</taxon>
        <taxon>Echinacea</taxon>
        <taxon>Camarodonta</taxon>
        <taxon>Echinidea</taxon>
        <taxon>Strongylocentrotidae</taxon>
        <taxon>Strongylocentrotus</taxon>
    </lineage>
</organism>
<dbReference type="KEGG" id="spu:115927695"/>
<accession>A0A7M7T2U8</accession>
<dbReference type="GeneID" id="115927695"/>
<keyword evidence="3" id="KW-1185">Reference proteome</keyword>
<dbReference type="EnsemblMetazoa" id="XM_030993869">
    <property type="protein sequence ID" value="XP_030849729"/>
    <property type="gene ID" value="LOC115927695"/>
</dbReference>
<evidence type="ECO:0000259" key="1">
    <source>
        <dbReference type="Pfam" id="PF20700"/>
    </source>
</evidence>
<evidence type="ECO:0000313" key="2">
    <source>
        <dbReference type="EnsemblMetazoa" id="XP_030849729"/>
    </source>
</evidence>
<dbReference type="RefSeq" id="XP_030849729.1">
    <property type="nucleotide sequence ID" value="XM_030993869.1"/>
</dbReference>
<reference evidence="2" key="2">
    <citation type="submission" date="2021-01" db="UniProtKB">
        <authorList>
            <consortium name="EnsemblMetazoa"/>
        </authorList>
    </citation>
    <scope>IDENTIFICATION</scope>
</reference>
<protein>
    <recommendedName>
        <fullName evidence="1">Mutator-like transposase domain-containing protein</fullName>
    </recommendedName>
</protein>
<reference evidence="3" key="1">
    <citation type="submission" date="2015-02" db="EMBL/GenBank/DDBJ databases">
        <title>Genome sequencing for Strongylocentrotus purpuratus.</title>
        <authorList>
            <person name="Murali S."/>
            <person name="Liu Y."/>
            <person name="Vee V."/>
            <person name="English A."/>
            <person name="Wang M."/>
            <person name="Skinner E."/>
            <person name="Han Y."/>
            <person name="Muzny D.M."/>
            <person name="Worley K.C."/>
            <person name="Gibbs R.A."/>
        </authorList>
    </citation>
    <scope>NUCLEOTIDE SEQUENCE</scope>
</reference>
<dbReference type="InterPro" id="IPR049012">
    <property type="entry name" value="Mutator_transp_dom"/>
</dbReference>
<dbReference type="AlphaFoldDB" id="A0A7M7T2U8"/>
<dbReference type="Proteomes" id="UP000007110">
    <property type="component" value="Unassembled WGS sequence"/>
</dbReference>
<name>A0A7M7T2U8_STRPU</name>
<proteinExistence type="predicted"/>
<evidence type="ECO:0000313" key="3">
    <source>
        <dbReference type="Proteomes" id="UP000007110"/>
    </source>
</evidence>
<sequence>MVLGCFICKKERTFSSSENECEGRGKSAEINRRATLAATEVGLARNSLCDLLTILETAPLVEAPSYNRHIATLSSLSQETSKNQKKKVAACLRQRAMDKDLTIRENDHVDVAVPYDGTWGGGSDTDRYRGDCLTQKVYQNHVNSLSIERVGSSVFSARGTLIAFRDSKNEQQGLYFLLLFELTYTTSLT</sequence>
<dbReference type="InParanoid" id="A0A7M7T2U8"/>